<sequence length="290" mass="32468">MAHFPLMQPLRRRRMDDSMGWLAVGLFGGVAFVQVFVSIPLQCYMGLLGLAVVAGSTSWFLLGGPPKRPRTQTEHNTTSKAVAPPLEAKAFAQVARGRDGPSRSNNPNLKVLLTSCGLGPSSAPVQIEAYQRLAKSVDGKAILFLMDAKRRAQTFHKEFKDPGRYNQNQHVAYRREPDVPFGKPVYDSNGLLAMKTQEELLKMAYADATYALRTSGAFSKADLKVLIPGDAEVPIYFCYLWYERELQDGTPDYHILFARGYYRNGRFTAQRVGGEDFEESDYHINQEFDG</sequence>
<reference evidence="2" key="1">
    <citation type="submission" date="2021-02" db="EMBL/GenBank/DDBJ databases">
        <authorList>
            <person name="Dougan E. K."/>
            <person name="Rhodes N."/>
            <person name="Thang M."/>
            <person name="Chan C."/>
        </authorList>
    </citation>
    <scope>NUCLEOTIDE SEQUENCE</scope>
</reference>
<accession>A0A813H082</accession>
<proteinExistence type="predicted"/>
<evidence type="ECO:0000313" key="3">
    <source>
        <dbReference type="Proteomes" id="UP000654075"/>
    </source>
</evidence>
<gene>
    <name evidence="2" type="ORF">PGLA1383_LOCUS47213</name>
</gene>
<keyword evidence="3" id="KW-1185">Reference proteome</keyword>
<keyword evidence="1" id="KW-0812">Transmembrane</keyword>
<comment type="caution">
    <text evidence="2">The sequence shown here is derived from an EMBL/GenBank/DDBJ whole genome shotgun (WGS) entry which is preliminary data.</text>
</comment>
<organism evidence="2 3">
    <name type="scientific">Polarella glacialis</name>
    <name type="common">Dinoflagellate</name>
    <dbReference type="NCBI Taxonomy" id="89957"/>
    <lineage>
        <taxon>Eukaryota</taxon>
        <taxon>Sar</taxon>
        <taxon>Alveolata</taxon>
        <taxon>Dinophyceae</taxon>
        <taxon>Suessiales</taxon>
        <taxon>Suessiaceae</taxon>
        <taxon>Polarella</taxon>
    </lineage>
</organism>
<evidence type="ECO:0000313" key="2">
    <source>
        <dbReference type="EMBL" id="CAE8631074.1"/>
    </source>
</evidence>
<protein>
    <submittedName>
        <fullName evidence="2">Uncharacterized protein</fullName>
    </submittedName>
</protein>
<feature type="transmembrane region" description="Helical" evidence="1">
    <location>
        <begin position="45"/>
        <end position="62"/>
    </location>
</feature>
<evidence type="ECO:0000256" key="1">
    <source>
        <dbReference type="SAM" id="Phobius"/>
    </source>
</evidence>
<dbReference type="EMBL" id="CAJNNV010030024">
    <property type="protein sequence ID" value="CAE8631074.1"/>
    <property type="molecule type" value="Genomic_DNA"/>
</dbReference>
<keyword evidence="1" id="KW-0472">Membrane</keyword>
<feature type="transmembrane region" description="Helical" evidence="1">
    <location>
        <begin position="21"/>
        <end position="39"/>
    </location>
</feature>
<dbReference type="Proteomes" id="UP000654075">
    <property type="component" value="Unassembled WGS sequence"/>
</dbReference>
<keyword evidence="1" id="KW-1133">Transmembrane helix</keyword>
<name>A0A813H082_POLGL</name>
<dbReference type="AlphaFoldDB" id="A0A813H082"/>